<dbReference type="Gene3D" id="1.10.8.60">
    <property type="match status" value="1"/>
</dbReference>
<protein>
    <recommendedName>
        <fullName evidence="6">HTH-type transcriptional regulatory protein TyrR</fullName>
    </recommendedName>
</protein>
<evidence type="ECO:0000256" key="5">
    <source>
        <dbReference type="ARBA" id="ARBA00023163"/>
    </source>
</evidence>
<dbReference type="Gene3D" id="3.40.50.300">
    <property type="entry name" value="P-loop containing nucleotide triphosphate hydrolases"/>
    <property type="match status" value="1"/>
</dbReference>
<evidence type="ECO:0000256" key="6">
    <source>
        <dbReference type="ARBA" id="ARBA00029500"/>
    </source>
</evidence>
<dbReference type="Pfam" id="PF25601">
    <property type="entry name" value="AAA_lid_14"/>
    <property type="match status" value="1"/>
</dbReference>
<dbReference type="CDD" id="cd00009">
    <property type="entry name" value="AAA"/>
    <property type="match status" value="1"/>
</dbReference>
<dbReference type="AlphaFoldDB" id="A0A4R2KR19"/>
<dbReference type="Pfam" id="PF18024">
    <property type="entry name" value="HTH_50"/>
    <property type="match status" value="1"/>
</dbReference>
<dbReference type="InterPro" id="IPR009057">
    <property type="entry name" value="Homeodomain-like_sf"/>
</dbReference>
<dbReference type="GO" id="GO:0003677">
    <property type="term" value="F:DNA binding"/>
    <property type="evidence" value="ECO:0007669"/>
    <property type="project" value="UniProtKB-KW"/>
</dbReference>
<dbReference type="Pfam" id="PF00158">
    <property type="entry name" value="Sigma54_activat"/>
    <property type="match status" value="1"/>
</dbReference>
<keyword evidence="2" id="KW-0058">Aromatic hydrocarbons catabolism</keyword>
<dbReference type="SMART" id="SM00382">
    <property type="entry name" value="AAA"/>
    <property type="match status" value="1"/>
</dbReference>
<comment type="caution">
    <text evidence="8">The sequence shown here is derived from an EMBL/GenBank/DDBJ whole genome shotgun (WGS) entry which is preliminary data.</text>
</comment>
<dbReference type="SUPFAM" id="SSF46689">
    <property type="entry name" value="Homeodomain-like"/>
    <property type="match status" value="1"/>
</dbReference>
<feature type="domain" description="Sigma-54 factor interaction" evidence="7">
    <location>
        <begin position="150"/>
        <end position="379"/>
    </location>
</feature>
<reference evidence="8 9" key="1">
    <citation type="submission" date="2019-03" db="EMBL/GenBank/DDBJ databases">
        <title>Genomic Encyclopedia of Type Strains, Phase IV (KMG-IV): sequencing the most valuable type-strain genomes for metagenomic binning, comparative biology and taxonomic classification.</title>
        <authorList>
            <person name="Goeker M."/>
        </authorList>
    </citation>
    <scope>NUCLEOTIDE SEQUENCE [LARGE SCALE GENOMIC DNA]</scope>
    <source>
        <strain evidence="8 9">DSM 102940</strain>
    </source>
</reference>
<dbReference type="Proteomes" id="UP000294919">
    <property type="component" value="Unassembled WGS sequence"/>
</dbReference>
<evidence type="ECO:0000256" key="4">
    <source>
        <dbReference type="ARBA" id="ARBA00023015"/>
    </source>
</evidence>
<dbReference type="InterPro" id="IPR025944">
    <property type="entry name" value="Sigma_54_int_dom_CS"/>
</dbReference>
<dbReference type="InterPro" id="IPR025662">
    <property type="entry name" value="Sigma_54_int_dom_ATP-bd_1"/>
</dbReference>
<dbReference type="InterPro" id="IPR013767">
    <property type="entry name" value="PAS_fold"/>
</dbReference>
<dbReference type="PANTHER" id="PTHR32071:SF57">
    <property type="entry name" value="C4-DICARBOXYLATE TRANSPORT TRANSCRIPTIONAL REGULATORY PROTEIN DCTD"/>
    <property type="match status" value="1"/>
</dbReference>
<dbReference type="PANTHER" id="PTHR32071">
    <property type="entry name" value="TRANSCRIPTIONAL REGULATORY PROTEIN"/>
    <property type="match status" value="1"/>
</dbReference>
<dbReference type="InterPro" id="IPR003593">
    <property type="entry name" value="AAA+_ATPase"/>
</dbReference>
<evidence type="ECO:0000313" key="9">
    <source>
        <dbReference type="Proteomes" id="UP000294919"/>
    </source>
</evidence>
<organism evidence="8 9">
    <name type="scientific">Marinisporobacter balticus</name>
    <dbReference type="NCBI Taxonomy" id="2018667"/>
    <lineage>
        <taxon>Bacteria</taxon>
        <taxon>Bacillati</taxon>
        <taxon>Bacillota</taxon>
        <taxon>Clostridia</taxon>
        <taxon>Peptostreptococcales</taxon>
        <taxon>Thermotaleaceae</taxon>
        <taxon>Marinisporobacter</taxon>
    </lineage>
</organism>
<proteinExistence type="predicted"/>
<dbReference type="Gene3D" id="3.30.450.20">
    <property type="entry name" value="PAS domain"/>
    <property type="match status" value="1"/>
</dbReference>
<dbReference type="InterPro" id="IPR035965">
    <property type="entry name" value="PAS-like_dom_sf"/>
</dbReference>
<name>A0A4R2KR19_9FIRM</name>
<dbReference type="InterPro" id="IPR027417">
    <property type="entry name" value="P-loop_NTPase"/>
</dbReference>
<keyword evidence="4" id="KW-0805">Transcription regulation</keyword>
<keyword evidence="9" id="KW-1185">Reference proteome</keyword>
<evidence type="ECO:0000256" key="1">
    <source>
        <dbReference type="ARBA" id="ARBA00022741"/>
    </source>
</evidence>
<dbReference type="PROSITE" id="PS50045">
    <property type="entry name" value="SIGMA54_INTERACT_4"/>
    <property type="match status" value="1"/>
</dbReference>
<dbReference type="PROSITE" id="PS00675">
    <property type="entry name" value="SIGMA54_INTERACT_1"/>
    <property type="match status" value="1"/>
</dbReference>
<keyword evidence="5" id="KW-0804">Transcription</keyword>
<dbReference type="FunFam" id="3.40.50.300:FF:000006">
    <property type="entry name" value="DNA-binding transcriptional regulator NtrC"/>
    <property type="match status" value="1"/>
</dbReference>
<dbReference type="InterPro" id="IPR030828">
    <property type="entry name" value="HTH_TyrR"/>
</dbReference>
<dbReference type="InterPro" id="IPR058031">
    <property type="entry name" value="AAA_lid_NorR"/>
</dbReference>
<dbReference type="PROSITE" id="PS00688">
    <property type="entry name" value="SIGMA54_INTERACT_3"/>
    <property type="match status" value="1"/>
</dbReference>
<dbReference type="InterPro" id="IPR002078">
    <property type="entry name" value="Sigma_54_int"/>
</dbReference>
<gene>
    <name evidence="8" type="ORF">EV214_10913</name>
</gene>
<keyword evidence="1" id="KW-0547">Nucleotide-binding</keyword>
<evidence type="ECO:0000256" key="2">
    <source>
        <dbReference type="ARBA" id="ARBA00022797"/>
    </source>
</evidence>
<dbReference type="SUPFAM" id="SSF55785">
    <property type="entry name" value="PYP-like sensor domain (PAS domain)"/>
    <property type="match status" value="1"/>
</dbReference>
<dbReference type="Pfam" id="PF00989">
    <property type="entry name" value="PAS"/>
    <property type="match status" value="1"/>
</dbReference>
<evidence type="ECO:0000256" key="3">
    <source>
        <dbReference type="ARBA" id="ARBA00022840"/>
    </source>
</evidence>
<sequence length="469" mass="53200">MGMANFSYLNKKRNVGKGGCSYSHLFDHFQEGVCIINEFGNIAYMNRAYEKIFHVNNFLQEGKSIFVTKNDDFILTAFREKKSLKGKIQFLKASNDIEGSASPLYEENQFKGIIAIYRKDVMKEKETNILNLPTSFEEREIQLDHPFLKIIGNSISIKKALLRAQKASKILSTVLIIGESGTGKELVAKAIHENSKRNNGPFVAINCGAIPSELLESELFGHEQGAFTGALKRKIGKFERANQGTIFLDEIGDLPMEMQVKLLRVLQEKEFERIGGNETIHVDIRIIAATNKNLEEMINKEKFREDLYYRLNVIPIELPPLRERTKDIPLLIEYFIKKISQNMEVDSVKLTKEAEACLTAYEWPGNIRELQNTVERIIALADETIIDIEHIPRNISNLYKIHHVEQKSIGLINMNKKGALATLEEYEKEIIKMALNTFGSFNAAGNALGVTHKTVASKARKYKIIESEG</sequence>
<evidence type="ECO:0000259" key="7">
    <source>
        <dbReference type="PROSITE" id="PS50045"/>
    </source>
</evidence>
<dbReference type="GO" id="GO:0006355">
    <property type="term" value="P:regulation of DNA-templated transcription"/>
    <property type="evidence" value="ECO:0007669"/>
    <property type="project" value="InterPro"/>
</dbReference>
<dbReference type="GO" id="GO:0005524">
    <property type="term" value="F:ATP binding"/>
    <property type="evidence" value="ECO:0007669"/>
    <property type="project" value="UniProtKB-KW"/>
</dbReference>
<dbReference type="EMBL" id="SLWV01000009">
    <property type="protein sequence ID" value="TCO75182.1"/>
    <property type="molecule type" value="Genomic_DNA"/>
</dbReference>
<accession>A0A4R2KR19</accession>
<evidence type="ECO:0000313" key="8">
    <source>
        <dbReference type="EMBL" id="TCO75182.1"/>
    </source>
</evidence>
<keyword evidence="3" id="KW-0067">ATP-binding</keyword>
<dbReference type="Gene3D" id="1.10.10.60">
    <property type="entry name" value="Homeodomain-like"/>
    <property type="match status" value="1"/>
</dbReference>
<dbReference type="SUPFAM" id="SSF52540">
    <property type="entry name" value="P-loop containing nucleoside triphosphate hydrolases"/>
    <property type="match status" value="1"/>
</dbReference>